<evidence type="ECO:0000313" key="1">
    <source>
        <dbReference type="EMBL" id="GAH43728.1"/>
    </source>
</evidence>
<dbReference type="InterPro" id="IPR059206">
    <property type="entry name" value="Sll1717-like"/>
</dbReference>
<comment type="caution">
    <text evidence="1">The sequence shown here is derived from an EMBL/GenBank/DDBJ whole genome shotgun (WGS) entry which is preliminary data.</text>
</comment>
<proteinExistence type="predicted"/>
<protein>
    <submittedName>
        <fullName evidence="1">Uncharacterized protein</fullName>
    </submittedName>
</protein>
<name>X1HEK1_9ZZZZ</name>
<gene>
    <name evidence="1" type="ORF">S03H2_11720</name>
</gene>
<dbReference type="EMBL" id="BARU01005970">
    <property type="protein sequence ID" value="GAH43728.1"/>
    <property type="molecule type" value="Genomic_DNA"/>
</dbReference>
<sequence>YSSEEKKLIDFVNQNESFMKMNVFGVVLEISKKVNDISDINSPKILKELYREYLVYLIMILKNYFKSITTKYYRIVILADNLDQTWDSESDLNIQSEMIVSLLEIENKVRNELIDKKDKQINLKMILFLRKDIFDYIIKTVKEPDKLTIMANEINWEKYPKLLKKVIDNRFKYILGLETEQSIEKTWREFFEIKGRKHPFKAIEAIVTLRPRDIIYFVSQLFDSTINRGGDKVINSDFERAIENYTNFLNKNLIAETKAEYPEISNILTKLQEHHGKKLEYQTFAKILSSFRFNSDRKEAFTKTLFDRGYMVGFDTATNQPFSDVEILHKKLKGKKWLFFHNKVYVIAHAKYYLIKNSADKPF</sequence>
<dbReference type="AlphaFoldDB" id="X1HEK1"/>
<dbReference type="NCBIfam" id="NF047389">
    <property type="entry name" value="ATPase_Sll1717"/>
    <property type="match status" value="1"/>
</dbReference>
<organism evidence="1">
    <name type="scientific">marine sediment metagenome</name>
    <dbReference type="NCBI Taxonomy" id="412755"/>
    <lineage>
        <taxon>unclassified sequences</taxon>
        <taxon>metagenomes</taxon>
        <taxon>ecological metagenomes</taxon>
    </lineage>
</organism>
<reference evidence="1" key="1">
    <citation type="journal article" date="2014" name="Front. Microbiol.">
        <title>High frequency of phylogenetically diverse reductive dehalogenase-homologous genes in deep subseafloor sedimentary metagenomes.</title>
        <authorList>
            <person name="Kawai M."/>
            <person name="Futagami T."/>
            <person name="Toyoda A."/>
            <person name="Takaki Y."/>
            <person name="Nishi S."/>
            <person name="Hori S."/>
            <person name="Arai W."/>
            <person name="Tsubouchi T."/>
            <person name="Morono Y."/>
            <person name="Uchiyama I."/>
            <person name="Ito T."/>
            <person name="Fujiyama A."/>
            <person name="Inagaki F."/>
            <person name="Takami H."/>
        </authorList>
    </citation>
    <scope>NUCLEOTIDE SEQUENCE</scope>
    <source>
        <strain evidence="1">Expedition CK06-06</strain>
    </source>
</reference>
<accession>X1HEK1</accession>
<feature type="non-terminal residue" evidence="1">
    <location>
        <position position="1"/>
    </location>
</feature>